<name>G2YNU7_BOTF4</name>
<evidence type="ECO:0000313" key="2">
    <source>
        <dbReference type="Proteomes" id="UP000008177"/>
    </source>
</evidence>
<proteinExistence type="predicted"/>
<dbReference type="InParanoid" id="G2YNU7"/>
<dbReference type="AlphaFoldDB" id="G2YNU7"/>
<protein>
    <submittedName>
        <fullName evidence="1">Uncharacterized protein</fullName>
    </submittedName>
</protein>
<dbReference type="Proteomes" id="UP000008177">
    <property type="component" value="Unplaced contigs"/>
</dbReference>
<reference evidence="2" key="1">
    <citation type="journal article" date="2011" name="PLoS Genet.">
        <title>Genomic analysis of the necrotrophic fungal pathogens Sclerotinia sclerotiorum and Botrytis cinerea.</title>
        <authorList>
            <person name="Amselem J."/>
            <person name="Cuomo C.A."/>
            <person name="van Kan J.A."/>
            <person name="Viaud M."/>
            <person name="Benito E.P."/>
            <person name="Couloux A."/>
            <person name="Coutinho P.M."/>
            <person name="de Vries R.P."/>
            <person name="Dyer P.S."/>
            <person name="Fillinger S."/>
            <person name="Fournier E."/>
            <person name="Gout L."/>
            <person name="Hahn M."/>
            <person name="Kohn L."/>
            <person name="Lapalu N."/>
            <person name="Plummer K.M."/>
            <person name="Pradier J.M."/>
            <person name="Quevillon E."/>
            <person name="Sharon A."/>
            <person name="Simon A."/>
            <person name="ten Have A."/>
            <person name="Tudzynski B."/>
            <person name="Tudzynski P."/>
            <person name="Wincker P."/>
            <person name="Andrew M."/>
            <person name="Anthouard V."/>
            <person name="Beever R.E."/>
            <person name="Beffa R."/>
            <person name="Benoit I."/>
            <person name="Bouzid O."/>
            <person name="Brault B."/>
            <person name="Chen Z."/>
            <person name="Choquer M."/>
            <person name="Collemare J."/>
            <person name="Cotton P."/>
            <person name="Danchin E.G."/>
            <person name="Da Silva C."/>
            <person name="Gautier A."/>
            <person name="Giraud C."/>
            <person name="Giraud T."/>
            <person name="Gonzalez C."/>
            <person name="Grossetete S."/>
            <person name="Guldener U."/>
            <person name="Henrissat B."/>
            <person name="Howlett B.J."/>
            <person name="Kodira C."/>
            <person name="Kretschmer M."/>
            <person name="Lappartient A."/>
            <person name="Leroch M."/>
            <person name="Levis C."/>
            <person name="Mauceli E."/>
            <person name="Neuveglise C."/>
            <person name="Oeser B."/>
            <person name="Pearson M."/>
            <person name="Poulain J."/>
            <person name="Poussereau N."/>
            <person name="Quesneville H."/>
            <person name="Rascle C."/>
            <person name="Schumacher J."/>
            <person name="Segurens B."/>
            <person name="Sexton A."/>
            <person name="Silva E."/>
            <person name="Sirven C."/>
            <person name="Soanes D.M."/>
            <person name="Talbot N.J."/>
            <person name="Templeton M."/>
            <person name="Yandava C."/>
            <person name="Yarden O."/>
            <person name="Zeng Q."/>
            <person name="Rollins J.A."/>
            <person name="Lebrun M.H."/>
            <person name="Dickman M."/>
        </authorList>
    </citation>
    <scope>NUCLEOTIDE SEQUENCE [LARGE SCALE GENOMIC DNA]</scope>
    <source>
        <strain evidence="2">T4</strain>
    </source>
</reference>
<evidence type="ECO:0000313" key="1">
    <source>
        <dbReference type="EMBL" id="CCD53295.1"/>
    </source>
</evidence>
<dbReference type="EMBL" id="FQ790346">
    <property type="protein sequence ID" value="CCD53295.1"/>
    <property type="molecule type" value="Genomic_DNA"/>
</dbReference>
<accession>G2YNU7</accession>
<sequence>MNAAAAKSALLLATINIYTTAHFKIVPHTAPDSVASRNTLNMKNEKPAIRF</sequence>
<gene>
    <name evidence="1" type="ORF">BofuT4_uP123140.1</name>
</gene>
<organism evidence="1 2">
    <name type="scientific">Botryotinia fuckeliana (strain T4)</name>
    <name type="common">Noble rot fungus</name>
    <name type="synonym">Botrytis cinerea</name>
    <dbReference type="NCBI Taxonomy" id="999810"/>
    <lineage>
        <taxon>Eukaryota</taxon>
        <taxon>Fungi</taxon>
        <taxon>Dikarya</taxon>
        <taxon>Ascomycota</taxon>
        <taxon>Pezizomycotina</taxon>
        <taxon>Leotiomycetes</taxon>
        <taxon>Helotiales</taxon>
        <taxon>Sclerotiniaceae</taxon>
        <taxon>Botrytis</taxon>
    </lineage>
</organism>
<dbReference type="HOGENOM" id="CLU_3106120_0_0_1"/>